<evidence type="ECO:0000256" key="8">
    <source>
        <dbReference type="ARBA" id="ARBA00023010"/>
    </source>
</evidence>
<keyword evidence="7 11" id="KW-1133">Transmembrane helix</keyword>
<keyword evidence="8" id="KW-0811">Translocation</keyword>
<evidence type="ECO:0000313" key="12">
    <source>
        <dbReference type="EMBL" id="MBG9985882.1"/>
    </source>
</evidence>
<evidence type="ECO:0000256" key="5">
    <source>
        <dbReference type="ARBA" id="ARBA00022692"/>
    </source>
</evidence>
<sequence>MEIIFSLLPMLIVFVLMYFMLIRPQKQAAEAKRQLIDSLKPGDGVVTIGGLHGLVDEVDPSEGIVVLDCEGVFLTFELQAIANVKQSVGNDSATEVEDLSPLDESDEEVEDDLDNNLEDETLDENSDDDIIIEPKTH</sequence>
<dbReference type="PANTHER" id="PTHR33909:SF1">
    <property type="entry name" value="SEC TRANSLOCON ACCESSORY COMPLEX SUBUNIT YAJC"/>
    <property type="match status" value="1"/>
</dbReference>
<evidence type="ECO:0000256" key="9">
    <source>
        <dbReference type="ARBA" id="ARBA00023136"/>
    </source>
</evidence>
<keyword evidence="3" id="KW-0813">Transport</keyword>
<dbReference type="Pfam" id="PF02699">
    <property type="entry name" value="YajC"/>
    <property type="match status" value="1"/>
</dbReference>
<comment type="similarity">
    <text evidence="2">Belongs to the YajC family.</text>
</comment>
<protein>
    <submittedName>
        <fullName evidence="12">Preprotein translocase subunit YajC</fullName>
    </submittedName>
</protein>
<evidence type="ECO:0000256" key="11">
    <source>
        <dbReference type="SAM" id="Phobius"/>
    </source>
</evidence>
<dbReference type="RefSeq" id="WP_197114683.1">
    <property type="nucleotide sequence ID" value="NZ_JACBXQ010000002.1"/>
</dbReference>
<dbReference type="Proteomes" id="UP000721415">
    <property type="component" value="Unassembled WGS sequence"/>
</dbReference>
<evidence type="ECO:0000256" key="10">
    <source>
        <dbReference type="SAM" id="MobiDB-lite"/>
    </source>
</evidence>
<keyword evidence="4" id="KW-1003">Cell membrane</keyword>
<keyword evidence="5 11" id="KW-0812">Transmembrane</keyword>
<name>A0ABS0LP44_9LACT</name>
<reference evidence="12 13" key="1">
    <citation type="submission" date="2020-07" db="EMBL/GenBank/DDBJ databases">
        <title>Facklamia lactis sp. nov., isolated from raw milk.</title>
        <authorList>
            <person name="Doll E.V."/>
            <person name="Huptas C."/>
            <person name="Staib L."/>
            <person name="Wenning M."/>
            <person name="Scherer S."/>
        </authorList>
    </citation>
    <scope>NUCLEOTIDE SEQUENCE [LARGE SCALE GENOMIC DNA]</scope>
    <source>
        <strain evidence="12 13">DSM 111018</strain>
    </source>
</reference>
<evidence type="ECO:0000256" key="2">
    <source>
        <dbReference type="ARBA" id="ARBA00006742"/>
    </source>
</evidence>
<evidence type="ECO:0000256" key="7">
    <source>
        <dbReference type="ARBA" id="ARBA00022989"/>
    </source>
</evidence>
<dbReference type="SMART" id="SM01323">
    <property type="entry name" value="YajC"/>
    <property type="match status" value="1"/>
</dbReference>
<gene>
    <name evidence="12" type="primary">yajC</name>
    <name evidence="12" type="ORF">HZY91_03120</name>
</gene>
<dbReference type="InterPro" id="IPR003849">
    <property type="entry name" value="Preprotein_translocase_YajC"/>
</dbReference>
<evidence type="ECO:0000256" key="4">
    <source>
        <dbReference type="ARBA" id="ARBA00022475"/>
    </source>
</evidence>
<feature type="compositionally biased region" description="Acidic residues" evidence="10">
    <location>
        <begin position="94"/>
        <end position="131"/>
    </location>
</feature>
<keyword evidence="13" id="KW-1185">Reference proteome</keyword>
<comment type="caution">
    <text evidence="12">The sequence shown here is derived from an EMBL/GenBank/DDBJ whole genome shotgun (WGS) entry which is preliminary data.</text>
</comment>
<dbReference type="NCBIfam" id="TIGR00739">
    <property type="entry name" value="yajC"/>
    <property type="match status" value="1"/>
</dbReference>
<dbReference type="PANTHER" id="PTHR33909">
    <property type="entry name" value="SEC TRANSLOCON ACCESSORY COMPLEX SUBUNIT YAJC"/>
    <property type="match status" value="1"/>
</dbReference>
<evidence type="ECO:0000313" key="13">
    <source>
        <dbReference type="Proteomes" id="UP000721415"/>
    </source>
</evidence>
<comment type="subcellular location">
    <subcellularLocation>
        <location evidence="1">Cell membrane</location>
        <topology evidence="1">Single-pass membrane protein</topology>
    </subcellularLocation>
</comment>
<keyword evidence="9 11" id="KW-0472">Membrane</keyword>
<keyword evidence="6" id="KW-0653">Protein transport</keyword>
<dbReference type="EMBL" id="JACBXQ010000002">
    <property type="protein sequence ID" value="MBG9985882.1"/>
    <property type="molecule type" value="Genomic_DNA"/>
</dbReference>
<organism evidence="12 13">
    <name type="scientific">Facklamia lactis</name>
    <dbReference type="NCBI Taxonomy" id="2749967"/>
    <lineage>
        <taxon>Bacteria</taxon>
        <taxon>Bacillati</taxon>
        <taxon>Bacillota</taxon>
        <taxon>Bacilli</taxon>
        <taxon>Lactobacillales</taxon>
        <taxon>Aerococcaceae</taxon>
        <taxon>Facklamia</taxon>
    </lineage>
</organism>
<dbReference type="PRINTS" id="PR01853">
    <property type="entry name" value="YAJCTRNLCASE"/>
</dbReference>
<feature type="region of interest" description="Disordered" evidence="10">
    <location>
        <begin position="90"/>
        <end position="137"/>
    </location>
</feature>
<feature type="transmembrane region" description="Helical" evidence="11">
    <location>
        <begin position="6"/>
        <end position="23"/>
    </location>
</feature>
<accession>A0ABS0LP44</accession>
<evidence type="ECO:0000256" key="3">
    <source>
        <dbReference type="ARBA" id="ARBA00022448"/>
    </source>
</evidence>
<evidence type="ECO:0000256" key="6">
    <source>
        <dbReference type="ARBA" id="ARBA00022927"/>
    </source>
</evidence>
<proteinExistence type="inferred from homology"/>
<evidence type="ECO:0000256" key="1">
    <source>
        <dbReference type="ARBA" id="ARBA00004162"/>
    </source>
</evidence>